<accession>A0A4C1SQA7</accession>
<feature type="region of interest" description="Disordered" evidence="1">
    <location>
        <begin position="1"/>
        <end position="25"/>
    </location>
</feature>
<dbReference type="AlphaFoldDB" id="A0A4C1SQA7"/>
<evidence type="ECO:0000313" key="2">
    <source>
        <dbReference type="EMBL" id="GBP04339.1"/>
    </source>
</evidence>
<evidence type="ECO:0000256" key="1">
    <source>
        <dbReference type="SAM" id="MobiDB-lite"/>
    </source>
</evidence>
<dbReference type="EMBL" id="BGZK01000013">
    <property type="protein sequence ID" value="GBP04339.1"/>
    <property type="molecule type" value="Genomic_DNA"/>
</dbReference>
<dbReference type="OrthoDB" id="10063284at2759"/>
<keyword evidence="3" id="KW-1185">Reference proteome</keyword>
<gene>
    <name evidence="2" type="ORF">EVAR_6540_1</name>
</gene>
<proteinExistence type="predicted"/>
<evidence type="ECO:0000313" key="3">
    <source>
        <dbReference type="Proteomes" id="UP000299102"/>
    </source>
</evidence>
<name>A0A4C1SQA7_EUMVA</name>
<organism evidence="2 3">
    <name type="scientific">Eumeta variegata</name>
    <name type="common">Bagworm moth</name>
    <name type="synonym">Eumeta japonica</name>
    <dbReference type="NCBI Taxonomy" id="151549"/>
    <lineage>
        <taxon>Eukaryota</taxon>
        <taxon>Metazoa</taxon>
        <taxon>Ecdysozoa</taxon>
        <taxon>Arthropoda</taxon>
        <taxon>Hexapoda</taxon>
        <taxon>Insecta</taxon>
        <taxon>Pterygota</taxon>
        <taxon>Neoptera</taxon>
        <taxon>Endopterygota</taxon>
        <taxon>Lepidoptera</taxon>
        <taxon>Glossata</taxon>
        <taxon>Ditrysia</taxon>
        <taxon>Tineoidea</taxon>
        <taxon>Psychidae</taxon>
        <taxon>Oiketicinae</taxon>
        <taxon>Eumeta</taxon>
    </lineage>
</organism>
<reference evidence="2 3" key="1">
    <citation type="journal article" date="2019" name="Commun. Biol.">
        <title>The bagworm genome reveals a unique fibroin gene that provides high tensile strength.</title>
        <authorList>
            <person name="Kono N."/>
            <person name="Nakamura H."/>
            <person name="Ohtoshi R."/>
            <person name="Tomita M."/>
            <person name="Numata K."/>
            <person name="Arakawa K."/>
        </authorList>
    </citation>
    <scope>NUCLEOTIDE SEQUENCE [LARGE SCALE GENOMIC DNA]</scope>
</reference>
<protein>
    <submittedName>
        <fullName evidence="2">Uncharacterized protein</fullName>
    </submittedName>
</protein>
<sequence length="133" mass="15569">MDINIEKRGRRKVKRTMPGESAHDAGLSIQEEIRRSVYECIDRFTQELSTRYGAMKQIKNIFQIIETKFMLEASDDALAVTVHNLIQIYGEFEKEQVFQKVPQACKSHRYEYGRCCQMESPRNPSIYNKMGLQ</sequence>
<comment type="caution">
    <text evidence="2">The sequence shown here is derived from an EMBL/GenBank/DDBJ whole genome shotgun (WGS) entry which is preliminary data.</text>
</comment>
<dbReference type="Proteomes" id="UP000299102">
    <property type="component" value="Unassembled WGS sequence"/>
</dbReference>